<dbReference type="HOGENOM" id="CLU_3115078_0_0_11"/>
<gene>
    <name evidence="1" type="ORF">BLIG_01655</name>
</gene>
<dbReference type="EMBL" id="DS990240">
    <property type="protein sequence ID" value="EEQ55331.1"/>
    <property type="molecule type" value="Genomic_DNA"/>
</dbReference>
<evidence type="ECO:0000313" key="1">
    <source>
        <dbReference type="EMBL" id="EEQ55331.1"/>
    </source>
</evidence>
<organism evidence="1">
    <name type="scientific">Bifidobacterium longum subsp. infantis CCUG 52486</name>
    <dbReference type="NCBI Taxonomy" id="537937"/>
    <lineage>
        <taxon>Bacteria</taxon>
        <taxon>Bacillati</taxon>
        <taxon>Actinomycetota</taxon>
        <taxon>Actinomycetes</taxon>
        <taxon>Bifidobacteriales</taxon>
        <taxon>Bifidobacteriaceae</taxon>
        <taxon>Bifidobacterium</taxon>
    </lineage>
</organism>
<protein>
    <submittedName>
        <fullName evidence="1">Uncharacterized protein</fullName>
    </submittedName>
</protein>
<sequence>MGIAHMVIIFILKCYLDCPAHSTRMGGGAVSAAFMDEAGDYARGRSIWPS</sequence>
<proteinExistence type="predicted"/>
<dbReference type="AlphaFoldDB" id="C5EBD7"/>
<reference evidence="1" key="1">
    <citation type="submission" date="2008-08" db="EMBL/GenBank/DDBJ databases">
        <title>Annotation of Bifidobacterium longum subsp. infantis CCUG 52486.</title>
        <authorList>
            <consortium name="The Broad Institute Genome Sequencing Platform"/>
            <person name="Gougoulias C."/>
            <person name="Tuohy K.M."/>
            <person name="Gibson G.R."/>
            <person name="Ward D."/>
            <person name="Mehta T."/>
            <person name="Young S."/>
            <person name="Jaffe D."/>
            <person name="Gnerre S."/>
            <person name="Berlin A."/>
            <person name="Heiman D."/>
            <person name="Hepburn T."/>
            <person name="Shea T."/>
            <person name="Sykes S."/>
            <person name="Alvarado L."/>
            <person name="Kodira C."/>
            <person name="Borodovsky M."/>
            <person name="Lander E."/>
            <person name="Galagan J."/>
            <person name="Nusbaum C."/>
            <person name="Birren B."/>
        </authorList>
    </citation>
    <scope>NUCLEOTIDE SEQUENCE [LARGE SCALE GENOMIC DNA]</scope>
    <source>
        <strain evidence="1">CCUG 52486</strain>
    </source>
</reference>
<name>C5EBD7_BIFLI</name>
<accession>C5EBD7</accession>
<dbReference type="Proteomes" id="UP000005084">
    <property type="component" value="Unassembled WGS sequence"/>
</dbReference>